<keyword evidence="2" id="KW-1185">Reference proteome</keyword>
<name>A0A8S0R6X2_OLEEU</name>
<gene>
    <name evidence="1" type="ORF">OLEA9_A007882</name>
</gene>
<reference evidence="1 2" key="1">
    <citation type="submission" date="2019-12" db="EMBL/GenBank/DDBJ databases">
        <authorList>
            <person name="Alioto T."/>
            <person name="Alioto T."/>
            <person name="Gomez Garrido J."/>
        </authorList>
    </citation>
    <scope>NUCLEOTIDE SEQUENCE [LARGE SCALE GENOMIC DNA]</scope>
</reference>
<proteinExistence type="predicted"/>
<dbReference type="AlphaFoldDB" id="A0A8S0R6X2"/>
<sequence length="72" mass="8370">MFGYAGGLFALEVFRCCLEVRNCFWFALAHLQLQRSYNLIAYGLWKSNVLYVNSLNFVWITNEVQPSGLMEL</sequence>
<comment type="caution">
    <text evidence="1">The sequence shown here is derived from an EMBL/GenBank/DDBJ whole genome shotgun (WGS) entry which is preliminary data.</text>
</comment>
<organism evidence="1 2">
    <name type="scientific">Olea europaea subsp. europaea</name>
    <dbReference type="NCBI Taxonomy" id="158383"/>
    <lineage>
        <taxon>Eukaryota</taxon>
        <taxon>Viridiplantae</taxon>
        <taxon>Streptophyta</taxon>
        <taxon>Embryophyta</taxon>
        <taxon>Tracheophyta</taxon>
        <taxon>Spermatophyta</taxon>
        <taxon>Magnoliopsida</taxon>
        <taxon>eudicotyledons</taxon>
        <taxon>Gunneridae</taxon>
        <taxon>Pentapetalae</taxon>
        <taxon>asterids</taxon>
        <taxon>lamiids</taxon>
        <taxon>Lamiales</taxon>
        <taxon>Oleaceae</taxon>
        <taxon>Oleeae</taxon>
        <taxon>Olea</taxon>
    </lineage>
</organism>
<protein>
    <submittedName>
        <fullName evidence="1">Uncharacterized protein</fullName>
    </submittedName>
</protein>
<dbReference type="Gramene" id="OE9A007882T1">
    <property type="protein sequence ID" value="OE9A007882C1"/>
    <property type="gene ID" value="OE9A007882"/>
</dbReference>
<dbReference type="EMBL" id="CACTIH010002140">
    <property type="protein sequence ID" value="CAA2974043.1"/>
    <property type="molecule type" value="Genomic_DNA"/>
</dbReference>
<accession>A0A8S0R6X2</accession>
<dbReference type="Proteomes" id="UP000594638">
    <property type="component" value="Unassembled WGS sequence"/>
</dbReference>
<evidence type="ECO:0000313" key="2">
    <source>
        <dbReference type="Proteomes" id="UP000594638"/>
    </source>
</evidence>
<evidence type="ECO:0000313" key="1">
    <source>
        <dbReference type="EMBL" id="CAA2974043.1"/>
    </source>
</evidence>